<name>A0AA39I8R8_9BILA</name>
<keyword evidence="3" id="KW-1185">Reference proteome</keyword>
<evidence type="ECO:0000313" key="3">
    <source>
        <dbReference type="Proteomes" id="UP001175271"/>
    </source>
</evidence>
<reference evidence="2" key="1">
    <citation type="submission" date="2023-06" db="EMBL/GenBank/DDBJ databases">
        <title>Genomic analysis of the entomopathogenic nematode Steinernema hermaphroditum.</title>
        <authorList>
            <person name="Schwarz E.M."/>
            <person name="Heppert J.K."/>
            <person name="Baniya A."/>
            <person name="Schwartz H.T."/>
            <person name="Tan C.-H."/>
            <person name="Antoshechkin I."/>
            <person name="Sternberg P.W."/>
            <person name="Goodrich-Blair H."/>
            <person name="Dillman A.R."/>
        </authorList>
    </citation>
    <scope>NUCLEOTIDE SEQUENCE</scope>
    <source>
        <strain evidence="2">PS9179</strain>
        <tissue evidence="2">Whole animal</tissue>
    </source>
</reference>
<proteinExistence type="predicted"/>
<protein>
    <submittedName>
        <fullName evidence="2">Uncharacterized protein</fullName>
    </submittedName>
</protein>
<dbReference type="EMBL" id="JAUCMV010000002">
    <property type="protein sequence ID" value="KAK0419902.1"/>
    <property type="molecule type" value="Genomic_DNA"/>
</dbReference>
<dbReference type="AlphaFoldDB" id="A0AA39I8R8"/>
<evidence type="ECO:0000256" key="1">
    <source>
        <dbReference type="SAM" id="Phobius"/>
    </source>
</evidence>
<comment type="caution">
    <text evidence="2">The sequence shown here is derived from an EMBL/GenBank/DDBJ whole genome shotgun (WGS) entry which is preliminary data.</text>
</comment>
<gene>
    <name evidence="2" type="ORF">QR680_014396</name>
</gene>
<dbReference type="Proteomes" id="UP001175271">
    <property type="component" value="Unassembled WGS sequence"/>
</dbReference>
<accession>A0AA39I8R8</accession>
<keyword evidence="1" id="KW-0472">Membrane</keyword>
<organism evidence="2 3">
    <name type="scientific">Steinernema hermaphroditum</name>
    <dbReference type="NCBI Taxonomy" id="289476"/>
    <lineage>
        <taxon>Eukaryota</taxon>
        <taxon>Metazoa</taxon>
        <taxon>Ecdysozoa</taxon>
        <taxon>Nematoda</taxon>
        <taxon>Chromadorea</taxon>
        <taxon>Rhabditida</taxon>
        <taxon>Tylenchina</taxon>
        <taxon>Panagrolaimomorpha</taxon>
        <taxon>Strongyloidoidea</taxon>
        <taxon>Steinernematidae</taxon>
        <taxon>Steinernema</taxon>
    </lineage>
</organism>
<sequence length="92" mass="10640">MDMVTEQSGSLTGSESSGMVVMNTHILIFCIFAIGFGLATTPEPIPECYWTEWKALFQKQYCKRGYDTLTWAYAYPYNFFFPIVGWKMYCCL</sequence>
<keyword evidence="1" id="KW-0812">Transmembrane</keyword>
<evidence type="ECO:0000313" key="2">
    <source>
        <dbReference type="EMBL" id="KAK0419902.1"/>
    </source>
</evidence>
<keyword evidence="1" id="KW-1133">Transmembrane helix</keyword>
<feature type="transmembrane region" description="Helical" evidence="1">
    <location>
        <begin position="20"/>
        <end position="39"/>
    </location>
</feature>